<dbReference type="PANTHER" id="PTHR47619">
    <property type="entry name" value="METALLO-HYDROLASE YYCJ-RELATED"/>
    <property type="match status" value="1"/>
</dbReference>
<evidence type="ECO:0000313" key="3">
    <source>
        <dbReference type="Proteomes" id="UP000614200"/>
    </source>
</evidence>
<dbReference type="InterPro" id="IPR001279">
    <property type="entry name" value="Metallo-B-lactamas"/>
</dbReference>
<dbReference type="Pfam" id="PF12706">
    <property type="entry name" value="Lactamase_B_2"/>
    <property type="match status" value="1"/>
</dbReference>
<proteinExistence type="predicted"/>
<reference evidence="2 3" key="1">
    <citation type="submission" date="2020-11" db="EMBL/GenBank/DDBJ databases">
        <title>Fusibacter basophilias sp. nov.</title>
        <authorList>
            <person name="Qiu D."/>
        </authorList>
    </citation>
    <scope>NUCLEOTIDE SEQUENCE [LARGE SCALE GENOMIC DNA]</scope>
    <source>
        <strain evidence="2 3">Q10-2</strain>
    </source>
</reference>
<gene>
    <name evidence="2" type="ORF">ISU02_09225</name>
</gene>
<keyword evidence="3" id="KW-1185">Reference proteome</keyword>
<comment type="caution">
    <text evidence="2">The sequence shown here is derived from an EMBL/GenBank/DDBJ whole genome shotgun (WGS) entry which is preliminary data.</text>
</comment>
<feature type="domain" description="Metallo-beta-lactamase" evidence="1">
    <location>
        <begin position="13"/>
        <end position="193"/>
    </location>
</feature>
<dbReference type="SMART" id="SM00849">
    <property type="entry name" value="Lactamase_B"/>
    <property type="match status" value="1"/>
</dbReference>
<dbReference type="Proteomes" id="UP000614200">
    <property type="component" value="Unassembled WGS sequence"/>
</dbReference>
<dbReference type="SUPFAM" id="SSF56281">
    <property type="entry name" value="Metallo-hydrolase/oxidoreductase"/>
    <property type="match status" value="1"/>
</dbReference>
<dbReference type="InterPro" id="IPR036866">
    <property type="entry name" value="RibonucZ/Hydroxyglut_hydro"/>
</dbReference>
<dbReference type="Gene3D" id="3.60.15.10">
    <property type="entry name" value="Ribonuclease Z/Hydroxyacylglutathione hydrolase-like"/>
    <property type="match status" value="1"/>
</dbReference>
<organism evidence="2 3">
    <name type="scientific">Fusibacter ferrireducens</name>
    <dbReference type="NCBI Taxonomy" id="2785058"/>
    <lineage>
        <taxon>Bacteria</taxon>
        <taxon>Bacillati</taxon>
        <taxon>Bacillota</taxon>
        <taxon>Clostridia</taxon>
        <taxon>Eubacteriales</taxon>
        <taxon>Eubacteriales Family XII. Incertae Sedis</taxon>
        <taxon>Fusibacter</taxon>
    </lineage>
</organism>
<dbReference type="PANTHER" id="PTHR47619:SF1">
    <property type="entry name" value="EXODEOXYRIBONUCLEASE WALJ"/>
    <property type="match status" value="1"/>
</dbReference>
<dbReference type="RefSeq" id="WP_194701543.1">
    <property type="nucleotide sequence ID" value="NZ_JADKNH010000005.1"/>
</dbReference>
<protein>
    <submittedName>
        <fullName evidence="2">MBL fold metallo-hydrolase</fullName>
    </submittedName>
</protein>
<dbReference type="EMBL" id="JADKNH010000005">
    <property type="protein sequence ID" value="MBF4693301.1"/>
    <property type="molecule type" value="Genomic_DNA"/>
</dbReference>
<accession>A0ABR9ZTL6</accession>
<sequence length="266" mass="29978">MSFYFCSLASGSSGNCQFIASDKTKLLVDAGMSGRYIKNSLSNIDVDINHINGILLTHEHADHISGVGVLMRRHKIPLYVTEKTWEALKHKIGNIDEHLLHLYDRIDNIEIGDIFVQSARISHDAVDPLCYALMHGNKKIAIATDLGTISDEVVEKFRDSDLLMIESNHDIEMLKVGPYPIYLKRRILSEYGHLSNEDAGYIAKEIIEYGKVKHVLLAHLSKENNFPELAFETVRGILEEAGIKDGVDINLDLTYRDKVGKTYKLL</sequence>
<evidence type="ECO:0000313" key="2">
    <source>
        <dbReference type="EMBL" id="MBF4693301.1"/>
    </source>
</evidence>
<evidence type="ECO:0000259" key="1">
    <source>
        <dbReference type="SMART" id="SM00849"/>
    </source>
</evidence>
<name>A0ABR9ZTL6_9FIRM</name>
<dbReference type="InterPro" id="IPR052533">
    <property type="entry name" value="WalJ/YycJ-like"/>
</dbReference>